<reference evidence="3" key="2">
    <citation type="submission" date="2021-05" db="UniProtKB">
        <authorList>
            <consortium name="EnsemblPlants"/>
        </authorList>
    </citation>
    <scope>IDENTIFICATION</scope>
    <source>
        <strain evidence="3">subsp. malaccensis</strain>
    </source>
</reference>
<dbReference type="InParanoid" id="A0A804IUV0"/>
<feature type="transmembrane region" description="Helical" evidence="1">
    <location>
        <begin position="95"/>
        <end position="115"/>
    </location>
</feature>
<dbReference type="OMA" id="CIILVEA"/>
<dbReference type="Gramene" id="Ma04_t28270.1">
    <property type="protein sequence ID" value="Ma04_p28270.1"/>
    <property type="gene ID" value="Ma04_g28270"/>
</dbReference>
<evidence type="ECO:0000313" key="3">
    <source>
        <dbReference type="EnsemblPlants" id="Ma04_p28270.1"/>
    </source>
</evidence>
<dbReference type="AlphaFoldDB" id="A0A804IUV0"/>
<keyword evidence="1" id="KW-1133">Transmembrane helix</keyword>
<sequence>MQQHACAGGDDLSLNASAFSGPLPWVGLFAAAASSTCALAMAYDAISAVCRRRLWFPSSLFSLNATTITLLSIASKLPLDLSSPMPSRFDQLAKLSSSALLATAAANLLLSVASFRNFASAASNLGALAIFLVAFVSNVAIQISTGVIYAFLPEHCIVLALILALLLILCSSAVAVQTTKLLLESQFTDKLDINQRVGDALLVDGAHFQPTVRARPRPTRFWLMAHTSSPQYVLGRFATSTASGVLGLLNCIILVEATVRSFIGSVSFCGKGTSEYKWSTTVVFCVQAVAVVVGTIAPAGRLWNAVRFQVPHARSRSCMDELKVEKYWTESLTEWKVNPSLMIRFHGPSRQTRKMIIHK</sequence>
<protein>
    <submittedName>
        <fullName evidence="2">(wild Malaysian banana) hypothetical protein</fullName>
    </submittedName>
</protein>
<dbReference type="PANTHER" id="PTHR35307:SF3">
    <property type="entry name" value="DUF4220 DOMAIN-CONTAINING PROTEIN"/>
    <property type="match status" value="1"/>
</dbReference>
<evidence type="ECO:0000256" key="1">
    <source>
        <dbReference type="SAM" id="Phobius"/>
    </source>
</evidence>
<dbReference type="Proteomes" id="UP000012960">
    <property type="component" value="Unplaced"/>
</dbReference>
<feature type="transmembrane region" description="Helical" evidence="1">
    <location>
        <begin position="127"/>
        <end position="151"/>
    </location>
</feature>
<dbReference type="PANTHER" id="PTHR35307">
    <property type="entry name" value="PROTEIN, PUTATIVE-RELATED"/>
    <property type="match status" value="1"/>
</dbReference>
<evidence type="ECO:0000313" key="2">
    <source>
        <dbReference type="EMBL" id="CAG1843633.1"/>
    </source>
</evidence>
<feature type="transmembrane region" description="Helical" evidence="1">
    <location>
        <begin position="54"/>
        <end position="75"/>
    </location>
</feature>
<dbReference type="EnsemblPlants" id="Ma04_t28270.1">
    <property type="protein sequence ID" value="Ma04_p28270.1"/>
    <property type="gene ID" value="Ma04_g28270"/>
</dbReference>
<evidence type="ECO:0000313" key="4">
    <source>
        <dbReference type="Proteomes" id="UP000012960"/>
    </source>
</evidence>
<feature type="transmembrane region" description="Helical" evidence="1">
    <location>
        <begin position="157"/>
        <end position="176"/>
    </location>
</feature>
<gene>
    <name evidence="2" type="ORF">GSMUA_134280.1</name>
</gene>
<name>A0A804IUV0_MUSAM</name>
<keyword evidence="1" id="KW-0472">Membrane</keyword>
<accession>A0A804IUV0</accession>
<keyword evidence="4" id="KW-1185">Reference proteome</keyword>
<dbReference type="EMBL" id="HG996469">
    <property type="protein sequence ID" value="CAG1843633.1"/>
    <property type="molecule type" value="Genomic_DNA"/>
</dbReference>
<organism evidence="3 4">
    <name type="scientific">Musa acuminata subsp. malaccensis</name>
    <name type="common">Wild banana</name>
    <name type="synonym">Musa malaccensis</name>
    <dbReference type="NCBI Taxonomy" id="214687"/>
    <lineage>
        <taxon>Eukaryota</taxon>
        <taxon>Viridiplantae</taxon>
        <taxon>Streptophyta</taxon>
        <taxon>Embryophyta</taxon>
        <taxon>Tracheophyta</taxon>
        <taxon>Spermatophyta</taxon>
        <taxon>Magnoliopsida</taxon>
        <taxon>Liliopsida</taxon>
        <taxon>Zingiberales</taxon>
        <taxon>Musaceae</taxon>
        <taxon>Musa</taxon>
    </lineage>
</organism>
<keyword evidence="1" id="KW-0812">Transmembrane</keyword>
<reference evidence="2" key="1">
    <citation type="submission" date="2021-03" db="EMBL/GenBank/DDBJ databases">
        <authorList>
            <consortium name="Genoscope - CEA"/>
            <person name="William W."/>
        </authorList>
    </citation>
    <scope>NUCLEOTIDE SEQUENCE</scope>
    <source>
        <strain evidence="2">Doubled-haploid Pahang</strain>
    </source>
</reference>
<proteinExistence type="predicted"/>
<feature type="transmembrane region" description="Helical" evidence="1">
    <location>
        <begin position="23"/>
        <end position="42"/>
    </location>
</feature>